<dbReference type="AlphaFoldDB" id="A0A8A1MJZ4"/>
<name>A0A8A1MJZ4_AJECA</name>
<protein>
    <submittedName>
        <fullName evidence="2">No significant blast hit</fullName>
    </submittedName>
</protein>
<sequence length="116" mass="12764">MALEILDGDFSTITWEDGRPECVPFIISMNRDEKSLSGQPTQGCTSTTRTGTSKENKVSASPDPADEAFTYSFVELSRALLNPPSQIFGNNRNFLLSVRVPQTKHMRSSDCFLAGT</sequence>
<evidence type="ECO:0000313" key="3">
    <source>
        <dbReference type="Proteomes" id="UP000663671"/>
    </source>
</evidence>
<dbReference type="VEuPathDB" id="FungiDB:I7I51_02061"/>
<accession>A0A8A1MJZ4</accession>
<dbReference type="EMBL" id="CP069114">
    <property type="protein sequence ID" value="QSS64983.1"/>
    <property type="molecule type" value="Genomic_DNA"/>
</dbReference>
<evidence type="ECO:0000256" key="1">
    <source>
        <dbReference type="SAM" id="MobiDB-lite"/>
    </source>
</evidence>
<proteinExistence type="predicted"/>
<dbReference type="Proteomes" id="UP000663671">
    <property type="component" value="Chromosome 1"/>
</dbReference>
<feature type="compositionally biased region" description="Low complexity" evidence="1">
    <location>
        <begin position="41"/>
        <end position="51"/>
    </location>
</feature>
<reference evidence="2" key="1">
    <citation type="submission" date="2021-01" db="EMBL/GenBank/DDBJ databases">
        <title>Chromosome-level genome assembly of a human fungal pathogen reveals clustering of transcriptionally co-regulated genes.</title>
        <authorList>
            <person name="Voorhies M."/>
            <person name="Cohen S."/>
            <person name="Shea T.P."/>
            <person name="Petrus S."/>
            <person name="Munoz J.F."/>
            <person name="Poplawski S."/>
            <person name="Goldman W.E."/>
            <person name="Michael T."/>
            <person name="Cuomo C.A."/>
            <person name="Sil A."/>
            <person name="Beyhan S."/>
        </authorList>
    </citation>
    <scope>NUCLEOTIDE SEQUENCE</scope>
    <source>
        <strain evidence="2">WU24</strain>
    </source>
</reference>
<evidence type="ECO:0000313" key="2">
    <source>
        <dbReference type="EMBL" id="QSS64983.1"/>
    </source>
</evidence>
<organism evidence="2 3">
    <name type="scientific">Ajellomyces capsulatus</name>
    <name type="common">Darling's disease fungus</name>
    <name type="synonym">Histoplasma capsulatum</name>
    <dbReference type="NCBI Taxonomy" id="5037"/>
    <lineage>
        <taxon>Eukaryota</taxon>
        <taxon>Fungi</taxon>
        <taxon>Dikarya</taxon>
        <taxon>Ascomycota</taxon>
        <taxon>Pezizomycotina</taxon>
        <taxon>Eurotiomycetes</taxon>
        <taxon>Eurotiomycetidae</taxon>
        <taxon>Onygenales</taxon>
        <taxon>Ajellomycetaceae</taxon>
        <taxon>Histoplasma</taxon>
    </lineage>
</organism>
<gene>
    <name evidence="2" type="ORF">I7I51_02061</name>
</gene>
<feature type="region of interest" description="Disordered" evidence="1">
    <location>
        <begin position="33"/>
        <end position="63"/>
    </location>
</feature>